<name>A0A8H4W1D7_9HELO</name>
<comment type="caution">
    <text evidence="2">The sequence shown here is derived from an EMBL/GenBank/DDBJ whole genome shotgun (WGS) entry which is preliminary data.</text>
</comment>
<feature type="signal peptide" evidence="1">
    <location>
        <begin position="1"/>
        <end position="22"/>
    </location>
</feature>
<protein>
    <recommendedName>
        <fullName evidence="4">Secreted protein</fullName>
    </recommendedName>
</protein>
<dbReference type="EMBL" id="JAAMPI010000594">
    <property type="protein sequence ID" value="KAF4630057.1"/>
    <property type="molecule type" value="Genomic_DNA"/>
</dbReference>
<dbReference type="OrthoDB" id="152248at2759"/>
<accession>A0A8H4W1D7</accession>
<dbReference type="PANTHER" id="PTHR38847:SF1">
    <property type="entry name" value="PSEUDOURIDINE SYNTHASE RSUA_RLUA-LIKE DOMAIN-CONTAINING PROTEIN"/>
    <property type="match status" value="1"/>
</dbReference>
<evidence type="ECO:0000256" key="1">
    <source>
        <dbReference type="SAM" id="SignalP"/>
    </source>
</evidence>
<reference evidence="2 3" key="1">
    <citation type="submission" date="2020-03" db="EMBL/GenBank/DDBJ databases">
        <title>Draft Genome Sequence of Cudoniella acicularis.</title>
        <authorList>
            <person name="Buettner E."/>
            <person name="Kellner H."/>
        </authorList>
    </citation>
    <scope>NUCLEOTIDE SEQUENCE [LARGE SCALE GENOMIC DNA]</scope>
    <source>
        <strain evidence="2 3">DSM 108380</strain>
    </source>
</reference>
<dbReference type="PANTHER" id="PTHR38847">
    <property type="match status" value="1"/>
</dbReference>
<feature type="chain" id="PRO_5034723157" description="Secreted protein" evidence="1">
    <location>
        <begin position="23"/>
        <end position="124"/>
    </location>
</feature>
<dbReference type="AlphaFoldDB" id="A0A8H4W1D7"/>
<sequence>MLPNIPTLIIATLTFLTSPSTAEDVGTSQVLLNPVTYGGSGCPQGSLDVTYTDNNLYADFHTFNPSTDPGAPITAQRKNCQLNIDLQYPVGVQYAPGTVTFKGHADLSEGVTATLKATWYFSGG</sequence>
<organism evidence="2 3">
    <name type="scientific">Cudoniella acicularis</name>
    <dbReference type="NCBI Taxonomy" id="354080"/>
    <lineage>
        <taxon>Eukaryota</taxon>
        <taxon>Fungi</taxon>
        <taxon>Dikarya</taxon>
        <taxon>Ascomycota</taxon>
        <taxon>Pezizomycotina</taxon>
        <taxon>Leotiomycetes</taxon>
        <taxon>Helotiales</taxon>
        <taxon>Tricladiaceae</taxon>
        <taxon>Cudoniella</taxon>
    </lineage>
</organism>
<gene>
    <name evidence="2" type="ORF">G7Y89_g8082</name>
</gene>
<proteinExistence type="predicted"/>
<keyword evidence="3" id="KW-1185">Reference proteome</keyword>
<evidence type="ECO:0000313" key="2">
    <source>
        <dbReference type="EMBL" id="KAF4630057.1"/>
    </source>
</evidence>
<dbReference type="InterPro" id="IPR025649">
    <property type="entry name" value="DUF4360"/>
</dbReference>
<keyword evidence="1" id="KW-0732">Signal</keyword>
<dbReference type="Pfam" id="PF14273">
    <property type="entry name" value="DUF4360"/>
    <property type="match status" value="1"/>
</dbReference>
<dbReference type="Proteomes" id="UP000566819">
    <property type="component" value="Unassembled WGS sequence"/>
</dbReference>
<evidence type="ECO:0000313" key="3">
    <source>
        <dbReference type="Proteomes" id="UP000566819"/>
    </source>
</evidence>
<evidence type="ECO:0008006" key="4">
    <source>
        <dbReference type="Google" id="ProtNLM"/>
    </source>
</evidence>